<dbReference type="InterPro" id="IPR020846">
    <property type="entry name" value="MFS_dom"/>
</dbReference>
<dbReference type="Proteomes" id="UP001548189">
    <property type="component" value="Unassembled WGS sequence"/>
</dbReference>
<dbReference type="PROSITE" id="PS50850">
    <property type="entry name" value="MFS"/>
    <property type="match status" value="1"/>
</dbReference>
<dbReference type="Gene3D" id="1.20.1250.20">
    <property type="entry name" value="MFS general substrate transporter like domains"/>
    <property type="match status" value="1"/>
</dbReference>
<feature type="transmembrane region" description="Helical" evidence="4">
    <location>
        <begin position="30"/>
        <end position="54"/>
    </location>
</feature>
<evidence type="ECO:0000256" key="3">
    <source>
        <dbReference type="ARBA" id="ARBA00023136"/>
    </source>
</evidence>
<evidence type="ECO:0000313" key="6">
    <source>
        <dbReference type="EMBL" id="MET1257145.1"/>
    </source>
</evidence>
<proteinExistence type="predicted"/>
<feature type="transmembrane region" description="Helical" evidence="4">
    <location>
        <begin position="187"/>
        <end position="208"/>
    </location>
</feature>
<evidence type="ECO:0000256" key="2">
    <source>
        <dbReference type="ARBA" id="ARBA00022989"/>
    </source>
</evidence>
<evidence type="ECO:0000259" key="5">
    <source>
        <dbReference type="PROSITE" id="PS50850"/>
    </source>
</evidence>
<dbReference type="PANTHER" id="PTHR23534">
    <property type="entry name" value="MFS PERMEASE"/>
    <property type="match status" value="1"/>
</dbReference>
<feature type="transmembrane region" description="Helical" evidence="4">
    <location>
        <begin position="233"/>
        <end position="252"/>
    </location>
</feature>
<feature type="transmembrane region" description="Helical" evidence="4">
    <location>
        <begin position="66"/>
        <end position="89"/>
    </location>
</feature>
<reference evidence="6 7" key="1">
    <citation type="submission" date="2024-06" db="EMBL/GenBank/DDBJ databases">
        <authorList>
            <person name="Li F."/>
        </authorList>
    </citation>
    <scope>NUCLEOTIDE SEQUENCE [LARGE SCALE GENOMIC DNA]</scope>
    <source>
        <strain evidence="6 7">GXAS 311</strain>
    </source>
</reference>
<feature type="transmembrane region" description="Helical" evidence="4">
    <location>
        <begin position="156"/>
        <end position="181"/>
    </location>
</feature>
<dbReference type="Pfam" id="PF07690">
    <property type="entry name" value="MFS_1"/>
    <property type="match status" value="1"/>
</dbReference>
<gene>
    <name evidence="6" type="ORF">ABVT43_18520</name>
</gene>
<feature type="transmembrane region" description="Helical" evidence="4">
    <location>
        <begin position="96"/>
        <end position="112"/>
    </location>
</feature>
<feature type="transmembrane region" description="Helical" evidence="4">
    <location>
        <begin position="6"/>
        <end position="23"/>
    </location>
</feature>
<dbReference type="InterPro" id="IPR011701">
    <property type="entry name" value="MFS"/>
</dbReference>
<feature type="domain" description="Major facilitator superfamily (MFS) profile" evidence="5">
    <location>
        <begin position="232"/>
        <end position="416"/>
    </location>
</feature>
<keyword evidence="7" id="KW-1185">Reference proteome</keyword>
<feature type="transmembrane region" description="Helical" evidence="4">
    <location>
        <begin position="118"/>
        <end position="136"/>
    </location>
</feature>
<keyword evidence="1 4" id="KW-0812">Transmembrane</keyword>
<feature type="transmembrane region" description="Helical" evidence="4">
    <location>
        <begin position="388"/>
        <end position="410"/>
    </location>
</feature>
<dbReference type="RefSeq" id="WP_353897728.1">
    <property type="nucleotide sequence ID" value="NZ_JBEVCJ010000036.1"/>
</dbReference>
<evidence type="ECO:0000313" key="7">
    <source>
        <dbReference type="Proteomes" id="UP001548189"/>
    </source>
</evidence>
<accession>A0ABV2BYY3</accession>
<comment type="caution">
    <text evidence="6">The sequence shown here is derived from an EMBL/GenBank/DDBJ whole genome shotgun (WGS) entry which is preliminary data.</text>
</comment>
<dbReference type="EMBL" id="JBEVCJ010000036">
    <property type="protein sequence ID" value="MET1257145.1"/>
    <property type="molecule type" value="Genomic_DNA"/>
</dbReference>
<evidence type="ECO:0000256" key="1">
    <source>
        <dbReference type="ARBA" id="ARBA00022692"/>
    </source>
</evidence>
<name>A0ABV2BYY3_9GAMM</name>
<feature type="transmembrane region" description="Helical" evidence="4">
    <location>
        <begin position="322"/>
        <end position="339"/>
    </location>
</feature>
<dbReference type="PANTHER" id="PTHR23534:SF1">
    <property type="entry name" value="MAJOR FACILITATOR SUPERFAMILY PROTEIN"/>
    <property type="match status" value="1"/>
</dbReference>
<keyword evidence="3 4" id="KW-0472">Membrane</keyword>
<evidence type="ECO:0000256" key="4">
    <source>
        <dbReference type="SAM" id="Phobius"/>
    </source>
</evidence>
<organism evidence="6 7">
    <name type="scientific">Aliikangiella maris</name>
    <dbReference type="NCBI Taxonomy" id="3162458"/>
    <lineage>
        <taxon>Bacteria</taxon>
        <taxon>Pseudomonadati</taxon>
        <taxon>Pseudomonadota</taxon>
        <taxon>Gammaproteobacteria</taxon>
        <taxon>Oceanospirillales</taxon>
        <taxon>Pleioneaceae</taxon>
        <taxon>Aliikangiella</taxon>
    </lineage>
</organism>
<keyword evidence="2 4" id="KW-1133">Transmembrane helix</keyword>
<dbReference type="InterPro" id="IPR036259">
    <property type="entry name" value="MFS_trans_sf"/>
</dbReference>
<dbReference type="SUPFAM" id="SSF103473">
    <property type="entry name" value="MFS general substrate transporter"/>
    <property type="match status" value="1"/>
</dbReference>
<feature type="transmembrane region" description="Helical" evidence="4">
    <location>
        <begin position="297"/>
        <end position="316"/>
    </location>
</feature>
<protein>
    <submittedName>
        <fullName evidence="6">MFS transporter</fullName>
    </submittedName>
</protein>
<sequence>MSLTFVVTFVALILIAISGRVFVQLPKNIWILFFAMPMGMASSSMVVFASGIIASKIAPSPELATLPITLMIVGTALAVIPATLMMNWFGRRKGTMIGFAIALVGALMLVYATLQAAFAALIIGSCLLGFSIAFVAQMRFAALESLIDSADAPKAISVLMVGGIFAAVIGPEMAVMGKYWVDSPHGFAGSFIGLAALQVIALIALSLLDPIGVKEKLATGPARSFWQIVKQPIFLIAVAAGAIGYSVMSYIMTATPLSMHEVEGHSLESTKWVIQSHIVAMYLPSLFSAVLTRYLGLAKLMILGSLIYLSIVFIALDGREVMHYWWALVLLGLGWNFLYTSGTLLLPSAYHNSERFKAQATNDFTIFTVQALGSLSAGVIIFSQGWDWLVWIVVPFILLMLIISIWYFLLSKKISR</sequence>